<dbReference type="Pfam" id="PF00067">
    <property type="entry name" value="p450"/>
    <property type="match status" value="1"/>
</dbReference>
<evidence type="ECO:0000256" key="5">
    <source>
        <dbReference type="ARBA" id="ARBA00023004"/>
    </source>
</evidence>
<keyword evidence="3" id="KW-0479">Metal-binding</keyword>
<dbReference type="PANTHER" id="PTHR24289:SF1">
    <property type="entry name" value="STEROID 17-ALPHA-HYDROXYLASE_17,20 LYASE"/>
    <property type="match status" value="1"/>
</dbReference>
<dbReference type="GO" id="GO:0005506">
    <property type="term" value="F:iron ion binding"/>
    <property type="evidence" value="ECO:0007669"/>
    <property type="project" value="InterPro"/>
</dbReference>
<dbReference type="InterPro" id="IPR002401">
    <property type="entry name" value="Cyt_P450_E_grp-I"/>
</dbReference>
<dbReference type="PANTHER" id="PTHR24289">
    <property type="entry name" value="STEROID 17-ALPHA-HYDROXYLASE/17,20 LYASE"/>
    <property type="match status" value="1"/>
</dbReference>
<dbReference type="EMBL" id="ADBJ01000002">
    <property type="protein sequence ID" value="EFA86551.1"/>
    <property type="molecule type" value="Genomic_DNA"/>
</dbReference>
<dbReference type="PRINTS" id="PR00463">
    <property type="entry name" value="EP450I"/>
</dbReference>
<dbReference type="GO" id="GO:0016705">
    <property type="term" value="F:oxidoreductase activity, acting on paired donors, with incorporation or reduction of molecular oxygen"/>
    <property type="evidence" value="ECO:0007669"/>
    <property type="project" value="InterPro"/>
</dbReference>
<dbReference type="GeneID" id="31355885"/>
<evidence type="ECO:0008006" key="8">
    <source>
        <dbReference type="Google" id="ProtNLM"/>
    </source>
</evidence>
<dbReference type="STRING" id="670386.D3AW78"/>
<proteinExistence type="inferred from homology"/>
<reference evidence="6 7" key="1">
    <citation type="journal article" date="2011" name="Genome Res.">
        <title>Phylogeny-wide analysis of social amoeba genomes highlights ancient origins for complex intercellular communication.</title>
        <authorList>
            <person name="Heidel A.J."/>
            <person name="Lawal H.M."/>
            <person name="Felder M."/>
            <person name="Schilde C."/>
            <person name="Helps N.R."/>
            <person name="Tunggal B."/>
            <person name="Rivero F."/>
            <person name="John U."/>
            <person name="Schleicher M."/>
            <person name="Eichinger L."/>
            <person name="Platzer M."/>
            <person name="Noegel A.A."/>
            <person name="Schaap P."/>
            <person name="Gloeckner G."/>
        </authorList>
    </citation>
    <scope>NUCLEOTIDE SEQUENCE [LARGE SCALE GENOMIC DNA]</scope>
    <source>
        <strain evidence="7">ATCC 26659 / Pp 5 / PN500</strain>
    </source>
</reference>
<dbReference type="InParanoid" id="D3AW78"/>
<gene>
    <name evidence="6" type="ORF">PPL_00351</name>
</gene>
<dbReference type="RefSeq" id="XP_020438656.1">
    <property type="nucleotide sequence ID" value="XM_020571382.1"/>
</dbReference>
<organism evidence="6 7">
    <name type="scientific">Heterostelium pallidum (strain ATCC 26659 / Pp 5 / PN500)</name>
    <name type="common">Cellular slime mold</name>
    <name type="synonym">Polysphondylium pallidum</name>
    <dbReference type="NCBI Taxonomy" id="670386"/>
    <lineage>
        <taxon>Eukaryota</taxon>
        <taxon>Amoebozoa</taxon>
        <taxon>Evosea</taxon>
        <taxon>Eumycetozoa</taxon>
        <taxon>Dictyostelia</taxon>
        <taxon>Acytosteliales</taxon>
        <taxon>Acytosteliaceae</taxon>
        <taxon>Heterostelium</taxon>
    </lineage>
</organism>
<comment type="caution">
    <text evidence="6">The sequence shown here is derived from an EMBL/GenBank/DDBJ whole genome shotgun (WGS) entry which is preliminary data.</text>
</comment>
<evidence type="ECO:0000256" key="4">
    <source>
        <dbReference type="ARBA" id="ARBA00023002"/>
    </source>
</evidence>
<dbReference type="InterPro" id="IPR036396">
    <property type="entry name" value="Cyt_P450_sf"/>
</dbReference>
<dbReference type="AlphaFoldDB" id="D3AW78"/>
<dbReference type="Gene3D" id="1.10.630.10">
    <property type="entry name" value="Cytochrome P450"/>
    <property type="match status" value="1"/>
</dbReference>
<keyword evidence="7" id="KW-1185">Reference proteome</keyword>
<keyword evidence="4" id="KW-0560">Oxidoreductase</keyword>
<dbReference type="Proteomes" id="UP000001396">
    <property type="component" value="Unassembled WGS sequence"/>
</dbReference>
<sequence>MALPLFGNLLEFLYDFPFVVFQKMNQKYGEVIGFWFGSKYVIVVSDPKLGREMICNYNDNFLNKPESPTWKQISGGYRNLFFARDQDWYCIKKLTCNAFTKTKLKSQVPLIEQQSTKLINSFKSNSKNYEIFDPMEICYKYSTNIILQILVSKELSYEEDDNENEMKNISYYCDKEIYLNDSLILKKYI</sequence>
<accession>D3AW78</accession>
<comment type="similarity">
    <text evidence="1">Belongs to the cytochrome P450 family.</text>
</comment>
<keyword evidence="2" id="KW-0349">Heme</keyword>
<protein>
    <recommendedName>
        <fullName evidence="8">Cytochrome P450</fullName>
    </recommendedName>
</protein>
<evidence type="ECO:0000256" key="1">
    <source>
        <dbReference type="ARBA" id="ARBA00010617"/>
    </source>
</evidence>
<name>D3AW78_HETP5</name>
<dbReference type="GO" id="GO:0020037">
    <property type="term" value="F:heme binding"/>
    <property type="evidence" value="ECO:0007669"/>
    <property type="project" value="InterPro"/>
</dbReference>
<evidence type="ECO:0000256" key="2">
    <source>
        <dbReference type="ARBA" id="ARBA00022617"/>
    </source>
</evidence>
<dbReference type="InterPro" id="IPR001128">
    <property type="entry name" value="Cyt_P450"/>
</dbReference>
<dbReference type="SUPFAM" id="SSF48264">
    <property type="entry name" value="Cytochrome P450"/>
    <property type="match status" value="1"/>
</dbReference>
<keyword evidence="5" id="KW-0408">Iron</keyword>
<evidence type="ECO:0000256" key="3">
    <source>
        <dbReference type="ARBA" id="ARBA00022723"/>
    </source>
</evidence>
<dbReference type="GO" id="GO:0004497">
    <property type="term" value="F:monooxygenase activity"/>
    <property type="evidence" value="ECO:0007669"/>
    <property type="project" value="InterPro"/>
</dbReference>
<evidence type="ECO:0000313" key="6">
    <source>
        <dbReference type="EMBL" id="EFA86551.1"/>
    </source>
</evidence>
<evidence type="ECO:0000313" key="7">
    <source>
        <dbReference type="Proteomes" id="UP000001396"/>
    </source>
</evidence>